<name>A0ABU7VQ28_9BACL</name>
<dbReference type="PANTHER" id="PTHR35795:SF1">
    <property type="entry name" value="BIS(5'-NUCLEOSYL)-TETRAPHOSPHATASE, SYMMETRICAL"/>
    <property type="match status" value="1"/>
</dbReference>
<evidence type="ECO:0000256" key="7">
    <source>
        <dbReference type="ARBA" id="ARBA00049417"/>
    </source>
</evidence>
<dbReference type="Gene3D" id="1.20.120.450">
    <property type="entry name" value="dinb family like domain"/>
    <property type="match status" value="1"/>
</dbReference>
<dbReference type="Pfam" id="PF05163">
    <property type="entry name" value="DinB"/>
    <property type="match status" value="1"/>
</dbReference>
<comment type="caution">
    <text evidence="9">The sequence shown here is derived from an EMBL/GenBank/DDBJ whole genome shotgun (WGS) entry which is preliminary data.</text>
</comment>
<gene>
    <name evidence="9" type="primary">yqeK</name>
    <name evidence="9" type="ORF">V3851_05725</name>
</gene>
<dbReference type="EMBL" id="JAZHPZ010000002">
    <property type="protein sequence ID" value="MEF2965326.1"/>
    <property type="molecule type" value="Genomic_DNA"/>
</dbReference>
<keyword evidence="5 9" id="KW-0378">Hydrolase</keyword>
<evidence type="ECO:0000313" key="9">
    <source>
        <dbReference type="EMBL" id="MEF2965326.1"/>
    </source>
</evidence>
<dbReference type="CDD" id="cd00077">
    <property type="entry name" value="HDc"/>
    <property type="match status" value="1"/>
</dbReference>
<comment type="catalytic activity">
    <reaction evidence="7">
        <text>P(1),P(4)-bis(5'-adenosyl) tetraphosphate + H2O = 2 ADP + 2 H(+)</text>
        <dbReference type="Rhea" id="RHEA:24252"/>
        <dbReference type="ChEBI" id="CHEBI:15377"/>
        <dbReference type="ChEBI" id="CHEBI:15378"/>
        <dbReference type="ChEBI" id="CHEBI:58141"/>
        <dbReference type="ChEBI" id="CHEBI:456216"/>
        <dbReference type="EC" id="3.6.1.41"/>
    </reaction>
</comment>
<organism evidence="9 10">
    <name type="scientific">Paenibacillus haidiansis</name>
    <dbReference type="NCBI Taxonomy" id="1574488"/>
    <lineage>
        <taxon>Bacteria</taxon>
        <taxon>Bacillati</taxon>
        <taxon>Bacillota</taxon>
        <taxon>Bacilli</taxon>
        <taxon>Bacillales</taxon>
        <taxon>Paenibacillaceae</taxon>
        <taxon>Paenibacillus</taxon>
    </lineage>
</organism>
<keyword evidence="6" id="KW-0408">Iron</keyword>
<dbReference type="SUPFAM" id="SSF109854">
    <property type="entry name" value="DinB/YfiT-like putative metalloenzymes"/>
    <property type="match status" value="1"/>
</dbReference>
<dbReference type="RefSeq" id="WP_331845560.1">
    <property type="nucleotide sequence ID" value="NZ_JAZHPZ010000002.1"/>
</dbReference>
<evidence type="ECO:0000256" key="3">
    <source>
        <dbReference type="ARBA" id="ARBA00022723"/>
    </source>
</evidence>
<evidence type="ECO:0000256" key="2">
    <source>
        <dbReference type="ARBA" id="ARBA00012506"/>
    </source>
</evidence>
<proteinExistence type="inferred from homology"/>
<dbReference type="InterPro" id="IPR006674">
    <property type="entry name" value="HD_domain"/>
</dbReference>
<dbReference type="GO" id="GO:0008803">
    <property type="term" value="F:bis(5'-nucleosyl)-tetraphosphatase (symmetrical) activity"/>
    <property type="evidence" value="ECO:0007669"/>
    <property type="project" value="UniProtKB-EC"/>
</dbReference>
<dbReference type="PANTHER" id="PTHR35795">
    <property type="entry name" value="SLR1885 PROTEIN"/>
    <property type="match status" value="1"/>
</dbReference>
<sequence length="384" mass="43523">MEKRMNGTCLAPYEAGLELTGSLLQDVGTFFKLHGDQDTWDHTLKVTSQAVRIARLYGVDPQKAEQAALLHDVSNVIPVTQMLQVAKQLPIEILDEEPGYPRILHQKLSRAMAEIIFGIADEDILNAIECHTTLKPGATLFDKVVFIADKVAWELPGEQTYLDDIRRLVDGQKLDEAAFAYTDHVWNQREHMKLVHPWLIEAREELLVLLQRGANPLKHHLLRMFDQMVWANGEIVNRLRSEEAEAIPERALRLFGHILAAEAVWLSRLIEPKAPAKIAIWSEAPPSPEHCERQAAENAEGYRRYFSGIEDAHLYREIHYHSTKGDPFTGTIIDILTHVFLHGSYHRGQIATSLRMGGLTPPETDYIKYYIRPGSGKDGFTDEA</sequence>
<dbReference type="Proteomes" id="UP001306950">
    <property type="component" value="Unassembled WGS sequence"/>
</dbReference>
<protein>
    <recommendedName>
        <fullName evidence="2">bis(5'-nucleosyl)-tetraphosphatase (symmetrical)</fullName>
        <ecNumber evidence="2">3.6.1.41</ecNumber>
    </recommendedName>
</protein>
<evidence type="ECO:0000256" key="4">
    <source>
        <dbReference type="ARBA" id="ARBA00022741"/>
    </source>
</evidence>
<evidence type="ECO:0000256" key="5">
    <source>
        <dbReference type="ARBA" id="ARBA00022801"/>
    </source>
</evidence>
<dbReference type="InterPro" id="IPR003607">
    <property type="entry name" value="HD/PDEase_dom"/>
</dbReference>
<evidence type="ECO:0000259" key="8">
    <source>
        <dbReference type="PROSITE" id="PS51831"/>
    </source>
</evidence>
<dbReference type="NCBIfam" id="TIGR00488">
    <property type="entry name" value="bis(5'-nucleosyl)-tetraphosphatase (symmetrical) YqeK"/>
    <property type="match status" value="1"/>
</dbReference>
<feature type="domain" description="HD" evidence="8">
    <location>
        <begin position="39"/>
        <end position="154"/>
    </location>
</feature>
<dbReference type="InterPro" id="IPR007837">
    <property type="entry name" value="DinB"/>
</dbReference>
<reference evidence="9 10" key="1">
    <citation type="submission" date="2024-02" db="EMBL/GenBank/DDBJ databases">
        <title>A nitrogen-fixing paenibacillus bacterium.</title>
        <authorList>
            <person name="Zhang W.L."/>
            <person name="Chen S.F."/>
        </authorList>
    </citation>
    <scope>NUCLEOTIDE SEQUENCE [LARGE SCALE GENOMIC DNA]</scope>
    <source>
        <strain evidence="9 10">M1</strain>
    </source>
</reference>
<evidence type="ECO:0000256" key="6">
    <source>
        <dbReference type="ARBA" id="ARBA00023004"/>
    </source>
</evidence>
<dbReference type="Pfam" id="PF01966">
    <property type="entry name" value="HD"/>
    <property type="match status" value="1"/>
</dbReference>
<keyword evidence="4" id="KW-0547">Nucleotide-binding</keyword>
<comment type="similarity">
    <text evidence="1">Belongs to the DinB family.</text>
</comment>
<keyword evidence="3" id="KW-0479">Metal-binding</keyword>
<dbReference type="Gene3D" id="1.10.3210.10">
    <property type="entry name" value="Hypothetical protein af1432"/>
    <property type="match status" value="1"/>
</dbReference>
<dbReference type="EC" id="3.6.1.41" evidence="2"/>
<keyword evidence="10" id="KW-1185">Reference proteome</keyword>
<accession>A0ABU7VQ28</accession>
<evidence type="ECO:0000256" key="1">
    <source>
        <dbReference type="ARBA" id="ARBA00008635"/>
    </source>
</evidence>
<dbReference type="InterPro" id="IPR051094">
    <property type="entry name" value="Diverse_Catalytic_Enzymes"/>
</dbReference>
<dbReference type="PROSITE" id="PS51831">
    <property type="entry name" value="HD"/>
    <property type="match status" value="1"/>
</dbReference>
<dbReference type="InterPro" id="IPR034660">
    <property type="entry name" value="DinB/YfiT-like"/>
</dbReference>
<dbReference type="SUPFAM" id="SSF109604">
    <property type="entry name" value="HD-domain/PDEase-like"/>
    <property type="match status" value="1"/>
</dbReference>
<dbReference type="InterPro" id="IPR005249">
    <property type="entry name" value="YqeK"/>
</dbReference>
<evidence type="ECO:0000313" key="10">
    <source>
        <dbReference type="Proteomes" id="UP001306950"/>
    </source>
</evidence>